<sequence>MTKWIGIDGNLNISNDKIENTYISIDKNNINEFINVKENQFFFNMNCKTSMMFNNMKNYMLNKVYTSLDIFRSEDVSSSDIETIEDIIERTWERENKEFIFTTKRLIKQYTDSNLFILQIGLNSVAPLILDKPDNGIFIEEDIEICKNYFLHKPNKCFLYLEGVEFYCKKKTITNNKNEGSSNIFKSKKEDIFDTLDLISKIYQKKNNEVIDVLIVNHKYPVALLYYIYPYLDSSTLVILMDNLNHQMKTAIFEYYDFIGEADFSKSFEKKFFNLYKSEQKKKKEQSSNNIKKVEKQKNYNVDNDGNTTNNDHKNENENYHILNEYYNEKTKKYEANEKIYIYNKMKQSPFYVITLNPKSIMNPPQNRYKIYISNEYTSSYETQINIMIKDIKKLLKLNKKFYEQYKVLVTNYFAVINEYEFDDNNIVKSNVTNTLTSILTNFAQTGDINPNNYQYALENLKNIFITMLYTVYERSKFKALFNPLMDFFKLYLNKDDPNYIIYQFLIYGLIKNSREIESYELKEIFFLDVLRDVSKQMNKMSITDVVLLVTKLNILLKKIRSREDIIHIKDYAKKHINIDYTNHEL</sequence>
<proteinExistence type="predicted"/>
<reference evidence="2 3" key="1">
    <citation type="submission" date="2013-02" db="EMBL/GenBank/DDBJ databases">
        <title>The Genome Sequence of Plasmodium falciparum NF54.</title>
        <authorList>
            <consortium name="The Broad Institute Genome Sequencing Platform"/>
            <consortium name="The Broad Institute Genome Sequencing Center for Infectious Disease"/>
            <person name="Neafsey D."/>
            <person name="Cheeseman I."/>
            <person name="Volkman S."/>
            <person name="Adams J."/>
            <person name="Walker B."/>
            <person name="Young S.K."/>
            <person name="Zeng Q."/>
            <person name="Gargeya S."/>
            <person name="Fitzgerald M."/>
            <person name="Haas B."/>
            <person name="Abouelleil A."/>
            <person name="Alvarado L."/>
            <person name="Arachchi H.M."/>
            <person name="Berlin A.M."/>
            <person name="Chapman S.B."/>
            <person name="Dewar J."/>
            <person name="Goldberg J."/>
            <person name="Griggs A."/>
            <person name="Gujja S."/>
            <person name="Hansen M."/>
            <person name="Howarth C."/>
            <person name="Imamovic A."/>
            <person name="Larimer J."/>
            <person name="McCowan C."/>
            <person name="Murphy C."/>
            <person name="Neiman D."/>
            <person name="Pearson M."/>
            <person name="Priest M."/>
            <person name="Roberts A."/>
            <person name="Saif S."/>
            <person name="Shea T."/>
            <person name="Sisk P."/>
            <person name="Sykes S."/>
            <person name="Wortman J."/>
            <person name="Nusbaum C."/>
            <person name="Birren B."/>
        </authorList>
    </citation>
    <scope>NUCLEOTIDE SEQUENCE [LARGE SCALE GENOMIC DNA]</scope>
    <source>
        <strain evidence="2 3">NF54</strain>
    </source>
</reference>
<feature type="region of interest" description="Disordered" evidence="1">
    <location>
        <begin position="284"/>
        <end position="316"/>
    </location>
</feature>
<feature type="compositionally biased region" description="Low complexity" evidence="1">
    <location>
        <begin position="299"/>
        <end position="310"/>
    </location>
</feature>
<dbReference type="Proteomes" id="UP000030673">
    <property type="component" value="Unassembled WGS sequence"/>
</dbReference>
<organism evidence="2 3">
    <name type="scientific">Plasmodium falciparum (isolate NF54)</name>
    <dbReference type="NCBI Taxonomy" id="5843"/>
    <lineage>
        <taxon>Eukaryota</taxon>
        <taxon>Sar</taxon>
        <taxon>Alveolata</taxon>
        <taxon>Apicomplexa</taxon>
        <taxon>Aconoidasida</taxon>
        <taxon>Haemosporida</taxon>
        <taxon>Plasmodiidae</taxon>
        <taxon>Plasmodium</taxon>
        <taxon>Plasmodium (Laverania)</taxon>
    </lineage>
</organism>
<dbReference type="OMA" id="NYFAVIN"/>
<gene>
    <name evidence="2" type="ORF">PFNF54_02514</name>
</gene>
<evidence type="ECO:0000313" key="2">
    <source>
        <dbReference type="EMBL" id="EWC88670.1"/>
    </source>
</evidence>
<protein>
    <submittedName>
        <fullName evidence="2">Uncharacterized protein</fullName>
    </submittedName>
</protein>
<dbReference type="EMBL" id="KE123806">
    <property type="protein sequence ID" value="EWC88670.1"/>
    <property type="molecule type" value="Genomic_DNA"/>
</dbReference>
<evidence type="ECO:0000313" key="3">
    <source>
        <dbReference type="Proteomes" id="UP000030673"/>
    </source>
</evidence>
<evidence type="ECO:0000256" key="1">
    <source>
        <dbReference type="SAM" id="MobiDB-lite"/>
    </source>
</evidence>
<accession>W7K6P0</accession>
<name>W7K6P0_PLAFO</name>
<dbReference type="AlphaFoldDB" id="W7K6P0"/>
<keyword evidence="3" id="KW-1185">Reference proteome</keyword>